<dbReference type="Pfam" id="PF12937">
    <property type="entry name" value="F-box-like"/>
    <property type="match status" value="1"/>
</dbReference>
<gene>
    <name evidence="3" type="ORF">DFP72DRAFT_922155</name>
</gene>
<sequence length="765" mass="88549">MARTRGQKALDEAGNAEIGGTSLNDAPGPVELGGASTHETYRSEPQRKRARVTNEAGKSIFSNRGRSERGRKDLSLLPELPLDILLQIFLMLDPEDLLQVMVANKDFYRTLARPPLNIVWKLKREEYNAPEPAPGFTEAKWMAFLFNSECCVCGALHAGVEFFLLKRICRDCRKKHYLSREDFGRNFPDSDIALLDFVPCTYYGAESEMWGGNEPYYWEHDVQETETAWKSLQKDVSSKKRGAPKRLEAFKKERREFIDKIEEAADSSNEWASYLREERVETIIRRFVSLGYFQEDVRPQIENSRHFIILHGSANISDRVFETLKQKYEKSIIKGRDERLRRLKIKATYTRCNILAKAWHSWLSLSTAPTSETLTYPRTHDLFHLPEVKAILDLDPSISVTTEDFQPIIDDFPNIISRFIAQRIQDLTNQIPRSNYKRDSKPHPLKLATSVFCKPTNLSPKRQHNYPGEEGEVLIGWDMLSTCHFSASENDKDVLQSSRLPVYNDVLSQHARMLVEDVCGFDTYTTTAKQMDAHDERFYCELCQETNDFTRVFGGPWKIESFTWRSALTHAWWHIFAEDADVDEESLVPFNTLDAYDSELRERVRAKETQKSGWLEALPMWYCNHCREDLFNDPFLNGYEDPSELYGQSGDLPLILKHLKKHHKIREPKERVDYLFNQMCRSSREQRVTMAVEEGESVDEEEEYDEEWYTSDDEEKEDVGDDEDEDSEEDGEDEDDEENDVQDGEDEDDDDASADIDGEESGGDD</sequence>
<protein>
    <recommendedName>
        <fullName evidence="2">F-box domain-containing protein</fullName>
    </recommendedName>
</protein>
<name>A0A8H6HJ96_9AGAR</name>
<evidence type="ECO:0000259" key="2">
    <source>
        <dbReference type="PROSITE" id="PS50181"/>
    </source>
</evidence>
<dbReference type="CDD" id="cd09917">
    <property type="entry name" value="F-box_SF"/>
    <property type="match status" value="1"/>
</dbReference>
<evidence type="ECO:0000313" key="4">
    <source>
        <dbReference type="Proteomes" id="UP000521943"/>
    </source>
</evidence>
<dbReference type="InterPro" id="IPR036047">
    <property type="entry name" value="F-box-like_dom_sf"/>
</dbReference>
<reference evidence="3 4" key="1">
    <citation type="submission" date="2020-07" db="EMBL/GenBank/DDBJ databases">
        <title>Comparative genomics of pyrophilous fungi reveals a link between fire events and developmental genes.</title>
        <authorList>
            <consortium name="DOE Joint Genome Institute"/>
            <person name="Steindorff A.S."/>
            <person name="Carver A."/>
            <person name="Calhoun S."/>
            <person name="Stillman K."/>
            <person name="Liu H."/>
            <person name="Lipzen A."/>
            <person name="Pangilinan J."/>
            <person name="Labutti K."/>
            <person name="Bruns T.D."/>
            <person name="Grigoriev I.V."/>
        </authorList>
    </citation>
    <scope>NUCLEOTIDE SEQUENCE [LARGE SCALE GENOMIC DNA]</scope>
    <source>
        <strain evidence="3 4">CBS 144469</strain>
    </source>
</reference>
<dbReference type="SUPFAM" id="SSF81383">
    <property type="entry name" value="F-box domain"/>
    <property type="match status" value="1"/>
</dbReference>
<feature type="region of interest" description="Disordered" evidence="1">
    <location>
        <begin position="1"/>
        <end position="66"/>
    </location>
</feature>
<feature type="region of interest" description="Disordered" evidence="1">
    <location>
        <begin position="685"/>
        <end position="765"/>
    </location>
</feature>
<dbReference type="InterPro" id="IPR001810">
    <property type="entry name" value="F-box_dom"/>
</dbReference>
<evidence type="ECO:0000256" key="1">
    <source>
        <dbReference type="SAM" id="MobiDB-lite"/>
    </source>
</evidence>
<dbReference type="AlphaFoldDB" id="A0A8H6HJ96"/>
<evidence type="ECO:0000313" key="3">
    <source>
        <dbReference type="EMBL" id="KAF6746746.1"/>
    </source>
</evidence>
<feature type="domain" description="F-box" evidence="2">
    <location>
        <begin position="74"/>
        <end position="123"/>
    </location>
</feature>
<dbReference type="Proteomes" id="UP000521943">
    <property type="component" value="Unassembled WGS sequence"/>
</dbReference>
<accession>A0A8H6HJ96</accession>
<proteinExistence type="predicted"/>
<keyword evidence="4" id="KW-1185">Reference proteome</keyword>
<dbReference type="PROSITE" id="PS50181">
    <property type="entry name" value="FBOX"/>
    <property type="match status" value="1"/>
</dbReference>
<comment type="caution">
    <text evidence="3">The sequence shown here is derived from an EMBL/GenBank/DDBJ whole genome shotgun (WGS) entry which is preliminary data.</text>
</comment>
<feature type="compositionally biased region" description="Acidic residues" evidence="1">
    <location>
        <begin position="693"/>
        <end position="765"/>
    </location>
</feature>
<organism evidence="3 4">
    <name type="scientific">Ephemerocybe angulata</name>
    <dbReference type="NCBI Taxonomy" id="980116"/>
    <lineage>
        <taxon>Eukaryota</taxon>
        <taxon>Fungi</taxon>
        <taxon>Dikarya</taxon>
        <taxon>Basidiomycota</taxon>
        <taxon>Agaricomycotina</taxon>
        <taxon>Agaricomycetes</taxon>
        <taxon>Agaricomycetidae</taxon>
        <taxon>Agaricales</taxon>
        <taxon>Agaricineae</taxon>
        <taxon>Psathyrellaceae</taxon>
        <taxon>Ephemerocybe</taxon>
    </lineage>
</organism>
<dbReference type="OrthoDB" id="2322499at2759"/>
<dbReference type="EMBL" id="JACGCI010000089">
    <property type="protein sequence ID" value="KAF6746746.1"/>
    <property type="molecule type" value="Genomic_DNA"/>
</dbReference>